<evidence type="ECO:0000256" key="7">
    <source>
        <dbReference type="ARBA" id="ARBA00023242"/>
    </source>
</evidence>
<comment type="caution">
    <text evidence="12">The sequence shown here is derived from an EMBL/GenBank/DDBJ whole genome shotgun (WGS) entry which is preliminary data.</text>
</comment>
<feature type="compositionally biased region" description="Polar residues" evidence="10">
    <location>
        <begin position="215"/>
        <end position="227"/>
    </location>
</feature>
<dbReference type="Proteomes" id="UP000244722">
    <property type="component" value="Unassembled WGS sequence"/>
</dbReference>
<keyword evidence="9" id="KW-0137">Centromere</keyword>
<evidence type="ECO:0000256" key="8">
    <source>
        <dbReference type="ARBA" id="ARBA00023306"/>
    </source>
</evidence>
<dbReference type="Pfam" id="PF10444">
    <property type="entry name" value="Nbl1_Borealin_N"/>
    <property type="match status" value="1"/>
</dbReference>
<dbReference type="PANTHER" id="PTHR16040">
    <property type="entry name" value="AUSTRALIN, ISOFORM A-RELATED"/>
    <property type="match status" value="1"/>
</dbReference>
<dbReference type="GO" id="GO:0051233">
    <property type="term" value="C:spindle midzone"/>
    <property type="evidence" value="ECO:0007669"/>
    <property type="project" value="TreeGrafter"/>
</dbReference>
<proteinExistence type="inferred from homology"/>
<keyword evidence="6" id="KW-0498">Mitosis</keyword>
<evidence type="ECO:0000256" key="2">
    <source>
        <dbReference type="ARBA" id="ARBA00004584"/>
    </source>
</evidence>
<accession>A0A2T7A9D9</accession>
<evidence type="ECO:0000256" key="5">
    <source>
        <dbReference type="ARBA" id="ARBA00022618"/>
    </source>
</evidence>
<dbReference type="STRING" id="42251.A0A2T7A9D9"/>
<evidence type="ECO:0000259" key="11">
    <source>
        <dbReference type="Pfam" id="PF10444"/>
    </source>
</evidence>
<dbReference type="GO" id="GO:0000070">
    <property type="term" value="P:mitotic sister chromatid segregation"/>
    <property type="evidence" value="ECO:0007669"/>
    <property type="project" value="TreeGrafter"/>
</dbReference>
<reference evidence="12 13" key="1">
    <citation type="submission" date="2017-04" db="EMBL/GenBank/DDBJ databases">
        <title>Draft genome sequence of Tuber borchii Vittad., a whitish edible truffle.</title>
        <authorList>
            <consortium name="DOE Joint Genome Institute"/>
            <person name="Murat C."/>
            <person name="Kuo A."/>
            <person name="Barry K.W."/>
            <person name="Clum A."/>
            <person name="Dockter R.B."/>
            <person name="Fauchery L."/>
            <person name="Iotti M."/>
            <person name="Kohler A."/>
            <person name="Labutti K."/>
            <person name="Lindquist E.A."/>
            <person name="Lipzen A."/>
            <person name="Ohm R.A."/>
            <person name="Wang M."/>
            <person name="Grigoriev I.V."/>
            <person name="Zambonelli A."/>
            <person name="Martin F.M."/>
        </authorList>
    </citation>
    <scope>NUCLEOTIDE SEQUENCE [LARGE SCALE GENOMIC DNA]</scope>
    <source>
        <strain evidence="12 13">Tbo3840</strain>
    </source>
</reference>
<feature type="compositionally biased region" description="Low complexity" evidence="10">
    <location>
        <begin position="149"/>
        <end position="160"/>
    </location>
</feature>
<feature type="region of interest" description="Disordered" evidence="10">
    <location>
        <begin position="104"/>
        <end position="303"/>
    </location>
</feature>
<keyword evidence="13" id="KW-1185">Reference proteome</keyword>
<keyword evidence="8" id="KW-0131">Cell cycle</keyword>
<evidence type="ECO:0000256" key="6">
    <source>
        <dbReference type="ARBA" id="ARBA00022776"/>
    </source>
</evidence>
<evidence type="ECO:0000256" key="1">
    <source>
        <dbReference type="ARBA" id="ARBA00004123"/>
    </source>
</evidence>
<keyword evidence="7" id="KW-0539">Nucleus</keyword>
<name>A0A2T7A9D9_TUBBO</name>
<dbReference type="OrthoDB" id="2392550at2759"/>
<evidence type="ECO:0000256" key="9">
    <source>
        <dbReference type="ARBA" id="ARBA00023328"/>
    </source>
</evidence>
<comment type="subcellular location">
    <subcellularLocation>
        <location evidence="2">Chromosome</location>
        <location evidence="2">Centromere</location>
    </subcellularLocation>
    <subcellularLocation>
        <location evidence="1">Nucleus</location>
    </subcellularLocation>
</comment>
<evidence type="ECO:0000256" key="3">
    <source>
        <dbReference type="ARBA" id="ARBA00009914"/>
    </source>
</evidence>
<protein>
    <submittedName>
        <fullName evidence="12">Borealin N terminal-domain-containing protein</fullName>
    </submittedName>
</protein>
<evidence type="ECO:0000313" key="12">
    <source>
        <dbReference type="EMBL" id="PUU84348.1"/>
    </source>
</evidence>
<evidence type="ECO:0000313" key="13">
    <source>
        <dbReference type="Proteomes" id="UP000244722"/>
    </source>
</evidence>
<comment type="similarity">
    <text evidence="3">Belongs to the borealin family.</text>
</comment>
<dbReference type="GO" id="GO:0005634">
    <property type="term" value="C:nucleus"/>
    <property type="evidence" value="ECO:0007669"/>
    <property type="project" value="UniProtKB-SubCell"/>
</dbReference>
<keyword evidence="4" id="KW-0158">Chromosome</keyword>
<gene>
    <name evidence="12" type="ORF">B9Z19DRAFT_1098139</name>
</gene>
<dbReference type="InterPro" id="IPR018851">
    <property type="entry name" value="Borealin_N"/>
</dbReference>
<dbReference type="GO" id="GO:0000775">
    <property type="term" value="C:chromosome, centromeric region"/>
    <property type="evidence" value="ECO:0007669"/>
    <property type="project" value="UniProtKB-SubCell"/>
</dbReference>
<sequence length="303" mass="32029">MTPMKSPLRQVRPAGITKKQKATIIENLNLEITERARKLRAQYTMQARSLKQRIEMRINRVPKKLWGMKMGDLLAQHSNKNKEPKAILPKLGPRGAKGFVEDVKNLSDEGGGQPNAQPGRLVVPKKRVAKKTVGTSARERMPPPPLPAHPSSGLSLSPGKPSLPPSSSPVRSSSPARPLPAKKTVGRTTRKVPSNGSIASASTRPSSRATTRSSLETTATSAGSSQEVLGAKATKSSQAKGKAPATTTNTANTGLKRGGIKGNPSSGSLKENKVAGVKEKPSSSKVAKKEAAATGGRILRSRK</sequence>
<organism evidence="12 13">
    <name type="scientific">Tuber borchii</name>
    <name type="common">White truffle</name>
    <dbReference type="NCBI Taxonomy" id="42251"/>
    <lineage>
        <taxon>Eukaryota</taxon>
        <taxon>Fungi</taxon>
        <taxon>Dikarya</taxon>
        <taxon>Ascomycota</taxon>
        <taxon>Pezizomycotina</taxon>
        <taxon>Pezizomycetes</taxon>
        <taxon>Pezizales</taxon>
        <taxon>Tuberaceae</taxon>
        <taxon>Tuber</taxon>
    </lineage>
</organism>
<dbReference type="GO" id="GO:0032133">
    <property type="term" value="C:chromosome passenger complex"/>
    <property type="evidence" value="ECO:0007669"/>
    <property type="project" value="TreeGrafter"/>
</dbReference>
<evidence type="ECO:0000256" key="4">
    <source>
        <dbReference type="ARBA" id="ARBA00022454"/>
    </source>
</evidence>
<feature type="compositionally biased region" description="Low complexity" evidence="10">
    <location>
        <begin position="197"/>
        <end position="214"/>
    </location>
</feature>
<evidence type="ECO:0000256" key="10">
    <source>
        <dbReference type="SAM" id="MobiDB-lite"/>
    </source>
</evidence>
<keyword evidence="5" id="KW-0132">Cell division</keyword>
<feature type="domain" description="Borealin N-terminal" evidence="11">
    <location>
        <begin position="20"/>
        <end position="76"/>
    </location>
</feature>
<feature type="compositionally biased region" description="Basic and acidic residues" evidence="10">
    <location>
        <begin position="270"/>
        <end position="291"/>
    </location>
</feature>
<dbReference type="GO" id="GO:0051301">
    <property type="term" value="P:cell division"/>
    <property type="evidence" value="ECO:0007669"/>
    <property type="project" value="UniProtKB-KW"/>
</dbReference>
<dbReference type="PANTHER" id="PTHR16040:SF7">
    <property type="entry name" value="AUSTRALIN, ISOFORM A-RELATED"/>
    <property type="match status" value="1"/>
</dbReference>
<dbReference type="AlphaFoldDB" id="A0A2T7A9D9"/>
<dbReference type="EMBL" id="NESQ01000001">
    <property type="protein sequence ID" value="PUU84348.1"/>
    <property type="molecule type" value="Genomic_DNA"/>
</dbReference>
<dbReference type="InterPro" id="IPR018867">
    <property type="entry name" value="Cell_div_borealin"/>
</dbReference>